<accession>A0AAV9C1D5</accession>
<reference evidence="2" key="1">
    <citation type="journal article" date="2023" name="Nat. Commun.">
        <title>Diploid and tetraploid genomes of Acorus and the evolution of monocots.</title>
        <authorList>
            <person name="Ma L."/>
            <person name="Liu K.W."/>
            <person name="Li Z."/>
            <person name="Hsiao Y.Y."/>
            <person name="Qi Y."/>
            <person name="Fu T."/>
            <person name="Tang G.D."/>
            <person name="Zhang D."/>
            <person name="Sun W.H."/>
            <person name="Liu D.K."/>
            <person name="Li Y."/>
            <person name="Chen G.Z."/>
            <person name="Liu X.D."/>
            <person name="Liao X.Y."/>
            <person name="Jiang Y.T."/>
            <person name="Yu X."/>
            <person name="Hao Y."/>
            <person name="Huang J."/>
            <person name="Zhao X.W."/>
            <person name="Ke S."/>
            <person name="Chen Y.Y."/>
            <person name="Wu W.L."/>
            <person name="Hsu J.L."/>
            <person name="Lin Y.F."/>
            <person name="Huang M.D."/>
            <person name="Li C.Y."/>
            <person name="Huang L."/>
            <person name="Wang Z.W."/>
            <person name="Zhao X."/>
            <person name="Zhong W.Y."/>
            <person name="Peng D.H."/>
            <person name="Ahmad S."/>
            <person name="Lan S."/>
            <person name="Zhang J.S."/>
            <person name="Tsai W.C."/>
            <person name="Van de Peer Y."/>
            <person name="Liu Z.J."/>
        </authorList>
    </citation>
    <scope>NUCLEOTIDE SEQUENCE</scope>
    <source>
        <strain evidence="2">CP</strain>
    </source>
</reference>
<keyword evidence="3" id="KW-1185">Reference proteome</keyword>
<feature type="region of interest" description="Disordered" evidence="1">
    <location>
        <begin position="145"/>
        <end position="165"/>
    </location>
</feature>
<feature type="region of interest" description="Disordered" evidence="1">
    <location>
        <begin position="219"/>
        <end position="270"/>
    </location>
</feature>
<dbReference type="EMBL" id="JAUJYO010000022">
    <property type="protein sequence ID" value="KAK1282068.1"/>
    <property type="molecule type" value="Genomic_DNA"/>
</dbReference>
<gene>
    <name evidence="2" type="ORF">QJS10_CPB22g00882</name>
</gene>
<feature type="compositionally biased region" description="Polar residues" evidence="1">
    <location>
        <begin position="145"/>
        <end position="164"/>
    </location>
</feature>
<evidence type="ECO:0000313" key="3">
    <source>
        <dbReference type="Proteomes" id="UP001180020"/>
    </source>
</evidence>
<dbReference type="Proteomes" id="UP001180020">
    <property type="component" value="Unassembled WGS sequence"/>
</dbReference>
<feature type="region of interest" description="Disordered" evidence="1">
    <location>
        <begin position="38"/>
        <end position="66"/>
    </location>
</feature>
<evidence type="ECO:0000313" key="2">
    <source>
        <dbReference type="EMBL" id="KAK1282068.1"/>
    </source>
</evidence>
<organism evidence="2 3">
    <name type="scientific">Acorus calamus</name>
    <name type="common">Sweet flag</name>
    <dbReference type="NCBI Taxonomy" id="4465"/>
    <lineage>
        <taxon>Eukaryota</taxon>
        <taxon>Viridiplantae</taxon>
        <taxon>Streptophyta</taxon>
        <taxon>Embryophyta</taxon>
        <taxon>Tracheophyta</taxon>
        <taxon>Spermatophyta</taxon>
        <taxon>Magnoliopsida</taxon>
        <taxon>Liliopsida</taxon>
        <taxon>Acoraceae</taxon>
        <taxon>Acorus</taxon>
    </lineage>
</organism>
<protein>
    <submittedName>
        <fullName evidence="2">Uncharacterized protein</fullName>
    </submittedName>
</protein>
<proteinExistence type="predicted"/>
<reference evidence="2" key="2">
    <citation type="submission" date="2023-06" db="EMBL/GenBank/DDBJ databases">
        <authorList>
            <person name="Ma L."/>
            <person name="Liu K.-W."/>
            <person name="Li Z."/>
            <person name="Hsiao Y.-Y."/>
            <person name="Qi Y."/>
            <person name="Fu T."/>
            <person name="Tang G."/>
            <person name="Zhang D."/>
            <person name="Sun W.-H."/>
            <person name="Liu D.-K."/>
            <person name="Li Y."/>
            <person name="Chen G.-Z."/>
            <person name="Liu X.-D."/>
            <person name="Liao X.-Y."/>
            <person name="Jiang Y.-T."/>
            <person name="Yu X."/>
            <person name="Hao Y."/>
            <person name="Huang J."/>
            <person name="Zhao X.-W."/>
            <person name="Ke S."/>
            <person name="Chen Y.-Y."/>
            <person name="Wu W.-L."/>
            <person name="Hsu J.-L."/>
            <person name="Lin Y.-F."/>
            <person name="Huang M.-D."/>
            <person name="Li C.-Y."/>
            <person name="Huang L."/>
            <person name="Wang Z.-W."/>
            <person name="Zhao X."/>
            <person name="Zhong W.-Y."/>
            <person name="Peng D.-H."/>
            <person name="Ahmad S."/>
            <person name="Lan S."/>
            <person name="Zhang J.-S."/>
            <person name="Tsai W.-C."/>
            <person name="Van De Peer Y."/>
            <person name="Liu Z.-J."/>
        </authorList>
    </citation>
    <scope>NUCLEOTIDE SEQUENCE</scope>
    <source>
        <strain evidence="2">CP</strain>
        <tissue evidence="2">Leaves</tissue>
    </source>
</reference>
<comment type="caution">
    <text evidence="2">The sequence shown here is derived from an EMBL/GenBank/DDBJ whole genome shotgun (WGS) entry which is preliminary data.</text>
</comment>
<dbReference type="AlphaFoldDB" id="A0AAV9C1D5"/>
<name>A0AAV9C1D5_ACOCL</name>
<sequence>MSNSGLVFNVPEEVIRALKQKSLEVNHAPPKGQLDQLVGHASGSSHIHPRTRTQSDQIEMGDNGEGQWKIVPPRRRVKTVTHMGPRVTLPAKSNGKADVQGKETTLKVGNGGSLAVCTNAKQNSHDSKLEMSTIGQRLKSEMAFQRNTSQSAAKQGSMRSSPVVQPTWMHVQGQVQKLTLSTPQTDPSNQGKLQEPSSSKALVLVKEAVNRASKKRVLEEDASHTLEESDVADLHPLGPSSRALALFQRSSPTNEKQGESQARYFSVQTN</sequence>
<evidence type="ECO:0000256" key="1">
    <source>
        <dbReference type="SAM" id="MobiDB-lite"/>
    </source>
</evidence>